<comment type="caution">
    <text evidence="3">The sequence shown here is derived from an EMBL/GenBank/DDBJ whole genome shotgun (WGS) entry which is preliminary data.</text>
</comment>
<organism evidence="3 4">
    <name type="scientific">Gracilibacillus thailandensis</name>
    <dbReference type="NCBI Taxonomy" id="563735"/>
    <lineage>
        <taxon>Bacteria</taxon>
        <taxon>Bacillati</taxon>
        <taxon>Bacillota</taxon>
        <taxon>Bacilli</taxon>
        <taxon>Bacillales</taxon>
        <taxon>Bacillaceae</taxon>
        <taxon>Gracilibacillus</taxon>
    </lineage>
</organism>
<evidence type="ECO:0000313" key="4">
    <source>
        <dbReference type="Proteomes" id="UP000435187"/>
    </source>
</evidence>
<dbReference type="Proteomes" id="UP000435187">
    <property type="component" value="Unassembled WGS sequence"/>
</dbReference>
<evidence type="ECO:0000256" key="1">
    <source>
        <dbReference type="ARBA" id="ARBA00022679"/>
    </source>
</evidence>
<evidence type="ECO:0000259" key="2">
    <source>
        <dbReference type="PROSITE" id="PS50991"/>
    </source>
</evidence>
<feature type="domain" description="Pyruvate carboxyltransferase" evidence="2">
    <location>
        <begin position="4"/>
        <end position="263"/>
    </location>
</feature>
<sequence length="539" mass="61158">MKNIKLLDCTFRDGGYYNAWDFDQQTVQKYLNCMRDLPIQYVEIGFRSLSLNNYFGPFAYSKDDFLKQLDIPNNLKIGVMINAKEYIQSTSGVFEALDRTFNDASFSPIHFVRIAVNIEEIYDAMLIVKWLKDKGYMVGLNIMKITDIRLDELDSTLEQLSLEHVDVLYFGDSFGALLPDRIAGIVNIFRKYSKNHIGIHAHDNMGNALLNSKQAIGEGIDFVDATISGIGRGAGNVALENLLVDMELLATNSKAFLLLLDLINEYFEPLKAKHKWGTNIFYYLGAKNNIHPTYIQTLLNDERYNHAEILNIIEFLKQTDSRKFDSQKLDIKKMFFKNEIKNTWKPSDILKGQEVLILGTGPSINEHKDAIESYIKENEPIVFVLNTQNAIDNRLINFRIVSHPLRVMADIKLYQHFSQPLITPLAMYTDEMIEELRKTSVYNFGVEFSDSSFAFYDTYAVLPTHLVIAYALGVASSGKAKEITLAGFDGYEDNPSANVSMTKLFDTYLKSAGSLPFLSITPTKYAIPKTTVYGLLGGY</sequence>
<protein>
    <submittedName>
        <fullName evidence="3">Aldolase</fullName>
    </submittedName>
</protein>
<dbReference type="AlphaFoldDB" id="A0A6N7R116"/>
<dbReference type="Pfam" id="PF00682">
    <property type="entry name" value="HMGL-like"/>
    <property type="match status" value="1"/>
</dbReference>
<keyword evidence="1" id="KW-0808">Transferase</keyword>
<reference evidence="3 4" key="1">
    <citation type="submission" date="2019-10" db="EMBL/GenBank/DDBJ databases">
        <title>Gracilibacillus salitolerans sp. nov., a moderate halophile isolated from a saline soil in northwest China.</title>
        <authorList>
            <person name="Gan L."/>
        </authorList>
    </citation>
    <scope>NUCLEOTIDE SEQUENCE [LARGE SCALE GENOMIC DNA]</scope>
    <source>
        <strain evidence="3 4">TP2-8</strain>
    </source>
</reference>
<dbReference type="CDD" id="cd07944">
    <property type="entry name" value="DRE_TIM_HOA_like"/>
    <property type="match status" value="1"/>
</dbReference>
<dbReference type="RefSeq" id="WP_153835648.1">
    <property type="nucleotide sequence ID" value="NZ_JBHUMW010000017.1"/>
</dbReference>
<proteinExistence type="predicted"/>
<name>A0A6N7R116_9BACI</name>
<dbReference type="PANTHER" id="PTHR42880">
    <property type="entry name" value="HOMOCITRATE SYNTHASE"/>
    <property type="match status" value="1"/>
</dbReference>
<dbReference type="Gene3D" id="3.20.20.70">
    <property type="entry name" value="Aldolase class I"/>
    <property type="match status" value="1"/>
</dbReference>
<gene>
    <name evidence="3" type="ORF">GH885_11840</name>
</gene>
<evidence type="ECO:0000313" key="3">
    <source>
        <dbReference type="EMBL" id="MRI67025.1"/>
    </source>
</evidence>
<dbReference type="PROSITE" id="PS50991">
    <property type="entry name" value="PYR_CT"/>
    <property type="match status" value="1"/>
</dbReference>
<keyword evidence="4" id="KW-1185">Reference proteome</keyword>
<dbReference type="EMBL" id="WJEE01000024">
    <property type="protein sequence ID" value="MRI67025.1"/>
    <property type="molecule type" value="Genomic_DNA"/>
</dbReference>
<dbReference type="InterPro" id="IPR013785">
    <property type="entry name" value="Aldolase_TIM"/>
</dbReference>
<dbReference type="SUPFAM" id="SSF51569">
    <property type="entry name" value="Aldolase"/>
    <property type="match status" value="1"/>
</dbReference>
<dbReference type="InterPro" id="IPR000891">
    <property type="entry name" value="PYR_CT"/>
</dbReference>
<dbReference type="PANTHER" id="PTHR42880:SF1">
    <property type="entry name" value="ISOPROPYLMALATE_HOMOCITRATE_CITRAMALATE SYNTHASE FAMILY PROTEIN"/>
    <property type="match status" value="1"/>
</dbReference>
<dbReference type="GO" id="GO:0016740">
    <property type="term" value="F:transferase activity"/>
    <property type="evidence" value="ECO:0007669"/>
    <property type="project" value="UniProtKB-KW"/>
</dbReference>
<accession>A0A6N7R116</accession>